<name>A0A8H3G812_9LECA</name>
<keyword evidence="1" id="KW-0472">Membrane</keyword>
<feature type="transmembrane region" description="Helical" evidence="1">
    <location>
        <begin position="389"/>
        <end position="411"/>
    </location>
</feature>
<keyword evidence="1" id="KW-1133">Transmembrane helix</keyword>
<feature type="transmembrane region" description="Helical" evidence="1">
    <location>
        <begin position="323"/>
        <end position="343"/>
    </location>
</feature>
<proteinExistence type="predicted"/>
<dbReference type="Proteomes" id="UP000664203">
    <property type="component" value="Unassembled WGS sequence"/>
</dbReference>
<sequence length="695" mass="77173">MDRLSNSSRSLPPSFSLQDALSSWGPSATLYTNGCNQTDQKDGAKNCTAACQDPYQAFNTLETLNNCLLYIGIADAYASQNLSSNDIKLADELVIQKSELASPVSQNVNSTITTCFDAYCDGLPACMGLTSSAQWGGTPPDTFHDDSTNFDNYSTNFNPYNFSYRDQADYLCEYIAQSSPLNSDIGGIGVYASYWIQSGLALLGTFLVLLWGLGTRYICLPSMAGRHGNNATKPANGISVTFEKRRLASLTAALTDFQKSQCFFMLAVNIAALVNKANGGLSPVSLQQLYDNYSLLASVAISGSLPITATLLALHMVDMISDYLLALSGCTVALSIATVAAIGNFNPSSDDLGSIRAQSRNDTYPECGNLDLSVYCLSTYQDTDPNNTYVWGIMAYCLLVLFYILAYHLNAFKDPLKNQTRPWVLRMVSWMSSTRTLQFVLVPLALVFNRSFSTLILGSLTLTYLAFLPICRLRCARRINSTGFISFRCGLDLLAWVSWLADFAFSLDPVSFFVWVTFTISTIQLLRKAYVEDSNIRKWALKYRHFAYWDKALPTSSLGNRSIGTHLQTSSTTIMKASITLVTLISRRIDKLEERAASHDWPRKFRRFLLICLYWMIFLGGIVSFAFIFLGLAAFQDKIDTKTWTFGQIVAITVWAPPLCEYFHLELRGMKRGFQHRLLPPYKVVASVTTAHPVP</sequence>
<reference evidence="2" key="1">
    <citation type="submission" date="2021-03" db="EMBL/GenBank/DDBJ databases">
        <authorList>
            <person name="Tagirdzhanova G."/>
        </authorList>
    </citation>
    <scope>NUCLEOTIDE SEQUENCE</scope>
</reference>
<dbReference type="AlphaFoldDB" id="A0A8H3G812"/>
<feature type="transmembrane region" description="Helical" evidence="1">
    <location>
        <begin position="512"/>
        <end position="530"/>
    </location>
</feature>
<accession>A0A8H3G812</accession>
<feature type="transmembrane region" description="Helical" evidence="1">
    <location>
        <begin position="423"/>
        <end position="446"/>
    </location>
</feature>
<evidence type="ECO:0000313" key="3">
    <source>
        <dbReference type="Proteomes" id="UP000664203"/>
    </source>
</evidence>
<keyword evidence="3" id="KW-1185">Reference proteome</keyword>
<keyword evidence="1" id="KW-0812">Transmembrane</keyword>
<feature type="transmembrane region" description="Helical" evidence="1">
    <location>
        <begin position="194"/>
        <end position="213"/>
    </location>
</feature>
<dbReference type="EMBL" id="CAJPDR010000388">
    <property type="protein sequence ID" value="CAF9934798.1"/>
    <property type="molecule type" value="Genomic_DNA"/>
</dbReference>
<organism evidence="2 3">
    <name type="scientific">Alectoria fallacina</name>
    <dbReference type="NCBI Taxonomy" id="1903189"/>
    <lineage>
        <taxon>Eukaryota</taxon>
        <taxon>Fungi</taxon>
        <taxon>Dikarya</taxon>
        <taxon>Ascomycota</taxon>
        <taxon>Pezizomycotina</taxon>
        <taxon>Lecanoromycetes</taxon>
        <taxon>OSLEUM clade</taxon>
        <taxon>Lecanoromycetidae</taxon>
        <taxon>Lecanorales</taxon>
        <taxon>Lecanorineae</taxon>
        <taxon>Parmeliaceae</taxon>
        <taxon>Alectoria</taxon>
    </lineage>
</organism>
<protein>
    <submittedName>
        <fullName evidence="2">Uncharacterized protein</fullName>
    </submittedName>
</protein>
<feature type="transmembrane region" description="Helical" evidence="1">
    <location>
        <begin position="608"/>
        <end position="634"/>
    </location>
</feature>
<comment type="caution">
    <text evidence="2">The sequence shown here is derived from an EMBL/GenBank/DDBJ whole genome shotgun (WGS) entry which is preliminary data.</text>
</comment>
<evidence type="ECO:0000256" key="1">
    <source>
        <dbReference type="SAM" id="Phobius"/>
    </source>
</evidence>
<feature type="transmembrane region" description="Helical" evidence="1">
    <location>
        <begin position="452"/>
        <end position="473"/>
    </location>
</feature>
<feature type="transmembrane region" description="Helical" evidence="1">
    <location>
        <begin position="485"/>
        <end position="506"/>
    </location>
</feature>
<feature type="transmembrane region" description="Helical" evidence="1">
    <location>
        <begin position="262"/>
        <end position="281"/>
    </location>
</feature>
<feature type="transmembrane region" description="Helical" evidence="1">
    <location>
        <begin position="293"/>
        <end position="314"/>
    </location>
</feature>
<dbReference type="OrthoDB" id="4582561at2759"/>
<gene>
    <name evidence="2" type="ORF">ALECFALPRED_006095</name>
</gene>
<feature type="transmembrane region" description="Helical" evidence="1">
    <location>
        <begin position="646"/>
        <end position="665"/>
    </location>
</feature>
<evidence type="ECO:0000313" key="2">
    <source>
        <dbReference type="EMBL" id="CAF9934798.1"/>
    </source>
</evidence>